<dbReference type="Pfam" id="PF15052">
    <property type="entry name" value="TMEM169"/>
    <property type="match status" value="1"/>
</dbReference>
<feature type="transmembrane region" description="Helical" evidence="1">
    <location>
        <begin position="71"/>
        <end position="102"/>
    </location>
</feature>
<dbReference type="PANTHER" id="PTHR31777:SF0">
    <property type="entry name" value="TRANSMEMBRANE PROTEIN 169"/>
    <property type="match status" value="1"/>
</dbReference>
<organism evidence="2 3">
    <name type="scientific">Holothuria leucospilota</name>
    <name type="common">Black long sea cucumber</name>
    <name type="synonym">Mertensiothuria leucospilota</name>
    <dbReference type="NCBI Taxonomy" id="206669"/>
    <lineage>
        <taxon>Eukaryota</taxon>
        <taxon>Metazoa</taxon>
        <taxon>Echinodermata</taxon>
        <taxon>Eleutherozoa</taxon>
        <taxon>Echinozoa</taxon>
        <taxon>Holothuroidea</taxon>
        <taxon>Aspidochirotacea</taxon>
        <taxon>Aspidochirotida</taxon>
        <taxon>Holothuriidae</taxon>
        <taxon>Holothuria</taxon>
    </lineage>
</organism>
<keyword evidence="1" id="KW-0472">Membrane</keyword>
<evidence type="ECO:0000313" key="3">
    <source>
        <dbReference type="Proteomes" id="UP001152320"/>
    </source>
</evidence>
<keyword evidence="1" id="KW-1133">Transmembrane helix</keyword>
<gene>
    <name evidence="2" type="ORF">HOLleu_20368</name>
</gene>
<protein>
    <submittedName>
        <fullName evidence="2">Uncharacterized protein</fullName>
    </submittedName>
</protein>
<evidence type="ECO:0000256" key="1">
    <source>
        <dbReference type="SAM" id="Phobius"/>
    </source>
</evidence>
<dbReference type="AlphaFoldDB" id="A0A9Q1C0P5"/>
<dbReference type="PANTHER" id="PTHR31777">
    <property type="entry name" value="TRANSMEMBRANE PROTEIN 169"/>
    <property type="match status" value="1"/>
</dbReference>
<reference evidence="2" key="1">
    <citation type="submission" date="2021-10" db="EMBL/GenBank/DDBJ databases">
        <title>Tropical sea cucumber genome reveals ecological adaptation and Cuvierian tubules defense mechanism.</title>
        <authorList>
            <person name="Chen T."/>
        </authorList>
    </citation>
    <scope>NUCLEOTIDE SEQUENCE</scope>
    <source>
        <strain evidence="2">Nanhai2018</strain>
        <tissue evidence="2">Muscle</tissue>
    </source>
</reference>
<sequence length="168" mass="19045">MADQEDTATSSELPQVASSKWSISCSVGPHIVILTLCCIPVVFVLAVFYNAYLGVLTWYNVFLFYYDEKTFLHRVTICPILIFLFPPTLFVLVLVISCYVALKQIAYDFVAWKYKVQDLEKGAYAKICQKIGLPECCPYETVILQTDDLDNIETAKENTSLQPTPRHS</sequence>
<dbReference type="Proteomes" id="UP001152320">
    <property type="component" value="Chromosome 9"/>
</dbReference>
<keyword evidence="3" id="KW-1185">Reference proteome</keyword>
<proteinExistence type="predicted"/>
<name>A0A9Q1C0P5_HOLLE</name>
<accession>A0A9Q1C0P5</accession>
<comment type="caution">
    <text evidence="2">The sequence shown here is derived from an EMBL/GenBank/DDBJ whole genome shotgun (WGS) entry which is preliminary data.</text>
</comment>
<dbReference type="InterPro" id="IPR029386">
    <property type="entry name" value="TMEM169"/>
</dbReference>
<dbReference type="EMBL" id="JAIZAY010000009">
    <property type="protein sequence ID" value="KAJ8036407.1"/>
    <property type="molecule type" value="Genomic_DNA"/>
</dbReference>
<dbReference type="OrthoDB" id="10066407at2759"/>
<keyword evidence="1" id="KW-0812">Transmembrane</keyword>
<evidence type="ECO:0000313" key="2">
    <source>
        <dbReference type="EMBL" id="KAJ8036407.1"/>
    </source>
</evidence>